<feature type="transmembrane region" description="Helical" evidence="1">
    <location>
        <begin position="46"/>
        <end position="67"/>
    </location>
</feature>
<dbReference type="AlphaFoldDB" id="A0A126ZYC5"/>
<evidence type="ECO:0000313" key="2">
    <source>
        <dbReference type="EMBL" id="AMM32178.1"/>
    </source>
</evidence>
<dbReference type="EMBL" id="CP014518">
    <property type="protein sequence ID" value="AMM32178.1"/>
    <property type="molecule type" value="Genomic_DNA"/>
</dbReference>
<dbReference type="KEGG" id="satk:SA2016_1501"/>
<proteinExistence type="predicted"/>
<protein>
    <submittedName>
        <fullName evidence="2">Uncharacterized protein</fullName>
    </submittedName>
</protein>
<dbReference type="STRING" id="37927.SA2016_1501"/>
<keyword evidence="1" id="KW-0472">Membrane</keyword>
<keyword evidence="3" id="KW-1185">Reference proteome</keyword>
<evidence type="ECO:0000256" key="1">
    <source>
        <dbReference type="SAM" id="Phobius"/>
    </source>
</evidence>
<evidence type="ECO:0000313" key="3">
    <source>
        <dbReference type="Proteomes" id="UP000070134"/>
    </source>
</evidence>
<name>A0A126ZYC5_9MICC</name>
<feature type="transmembrane region" description="Helical" evidence="1">
    <location>
        <begin position="20"/>
        <end position="40"/>
    </location>
</feature>
<accession>A0A126ZYC5</accession>
<sequence length="77" mass="8787">MSDDDQYNRPLEPNPLGGSIILFVIFMVLFLLGLYLVQFLDFTNVWPMAALIFLFAAAFGIPMTFMAKNTTGEQHRR</sequence>
<keyword evidence="1" id="KW-1133">Transmembrane helix</keyword>
<dbReference type="RefSeq" id="WP_066497014.1">
    <property type="nucleotide sequence ID" value="NZ_BJMO01000030.1"/>
</dbReference>
<keyword evidence="1" id="KW-0812">Transmembrane</keyword>
<organism evidence="2 3">
    <name type="scientific">Sinomonas atrocyanea</name>
    <dbReference type="NCBI Taxonomy" id="37927"/>
    <lineage>
        <taxon>Bacteria</taxon>
        <taxon>Bacillati</taxon>
        <taxon>Actinomycetota</taxon>
        <taxon>Actinomycetes</taxon>
        <taxon>Micrococcales</taxon>
        <taxon>Micrococcaceae</taxon>
        <taxon>Sinomonas</taxon>
    </lineage>
</organism>
<dbReference type="Proteomes" id="UP000070134">
    <property type="component" value="Chromosome"/>
</dbReference>
<reference evidence="2 3" key="1">
    <citation type="submission" date="2016-02" db="EMBL/GenBank/DDBJ databases">
        <title>Complete genome of Sinomonas atrocyanea KCTC 3377.</title>
        <authorList>
            <person name="Kim K.M."/>
        </authorList>
    </citation>
    <scope>NUCLEOTIDE SEQUENCE [LARGE SCALE GENOMIC DNA]</scope>
    <source>
        <strain evidence="2 3">KCTC 3377</strain>
    </source>
</reference>
<gene>
    <name evidence="2" type="ORF">SA2016_1501</name>
</gene>